<comment type="caution">
    <text evidence="1">The sequence shown here is derived from an EMBL/GenBank/DDBJ whole genome shotgun (WGS) entry which is preliminary data.</text>
</comment>
<accession>A0A2W3ZF11</accession>
<organism evidence="1 2">
    <name type="scientific">Enterococcus plantarum</name>
    <dbReference type="NCBI Taxonomy" id="1077675"/>
    <lineage>
        <taxon>Bacteria</taxon>
        <taxon>Bacillati</taxon>
        <taxon>Bacillota</taxon>
        <taxon>Bacilli</taxon>
        <taxon>Lactobacillales</taxon>
        <taxon>Enterococcaceae</taxon>
        <taxon>Enterococcus</taxon>
    </lineage>
</organism>
<dbReference type="AlphaFoldDB" id="A0A2W3ZF11"/>
<sequence>MAIGVDKQVWDGAVNKAESTVSSISKPTINNLGKTTLKRFKKIIETQKKLANTVESFKNVSKTDTQKMKKVAEHIVSEDKQASKSFKQNTTLFEQNTSKVRFN</sequence>
<dbReference type="EMBL" id="PIEU01000081">
    <property type="protein sequence ID" value="PZL72624.1"/>
    <property type="molecule type" value="Genomic_DNA"/>
</dbReference>
<dbReference type="InterPro" id="IPR021477">
    <property type="entry name" value="TVIIS_effector_SACOL2603_fam"/>
</dbReference>
<proteinExistence type="predicted"/>
<dbReference type="Proteomes" id="UP000249828">
    <property type="component" value="Unassembled WGS sequence"/>
</dbReference>
<dbReference type="RefSeq" id="WP_111248113.1">
    <property type="nucleotide sequence ID" value="NZ_JAFLVY010000048.1"/>
</dbReference>
<gene>
    <name evidence="1" type="ORF">CI088_10170</name>
</gene>
<evidence type="ECO:0000313" key="1">
    <source>
        <dbReference type="EMBL" id="PZL72624.1"/>
    </source>
</evidence>
<evidence type="ECO:0000313" key="2">
    <source>
        <dbReference type="Proteomes" id="UP000249828"/>
    </source>
</evidence>
<keyword evidence="2" id="KW-1185">Reference proteome</keyword>
<protein>
    <submittedName>
        <fullName evidence="1">TIGR04197 family type VII secretion effector</fullName>
    </submittedName>
</protein>
<reference evidence="1 2" key="1">
    <citation type="submission" date="2017-11" db="EMBL/GenBank/DDBJ databases">
        <title>Draft genome sequence of Enterococcus plantarum TRW2 strain isolated from lettuce.</title>
        <authorList>
            <person name="Kim E.B."/>
            <person name="Marco M.L."/>
            <person name="Williams T.R."/>
            <person name="You I.H."/>
        </authorList>
    </citation>
    <scope>NUCLEOTIDE SEQUENCE [LARGE SCALE GENOMIC DNA]</scope>
    <source>
        <strain evidence="1 2">TRW2</strain>
    </source>
</reference>
<name>A0A2W3ZF11_9ENTE</name>
<dbReference type="NCBIfam" id="TIGR04197">
    <property type="entry name" value="T7SS_SACOL2603"/>
    <property type="match status" value="1"/>
</dbReference>
<dbReference type="STRING" id="1077675.BCR22_02670"/>